<evidence type="ECO:0000313" key="13">
    <source>
        <dbReference type="Proteomes" id="UP000317366"/>
    </source>
</evidence>
<dbReference type="SUPFAM" id="SSF55785">
    <property type="entry name" value="PYP-like sensor domain (PAS domain)"/>
    <property type="match status" value="1"/>
</dbReference>
<comment type="catalytic activity">
    <reaction evidence="1">
        <text>ATP + protein L-histidine = ADP + protein N-phospho-L-histidine.</text>
        <dbReference type="EC" id="2.7.13.3"/>
    </reaction>
</comment>
<evidence type="ECO:0000256" key="5">
    <source>
        <dbReference type="ARBA" id="ARBA00022741"/>
    </source>
</evidence>
<keyword evidence="3" id="KW-0597">Phosphoprotein</keyword>
<dbReference type="PANTHER" id="PTHR43065">
    <property type="entry name" value="SENSOR HISTIDINE KINASE"/>
    <property type="match status" value="1"/>
</dbReference>
<evidence type="ECO:0000256" key="2">
    <source>
        <dbReference type="ARBA" id="ARBA00012438"/>
    </source>
</evidence>
<protein>
    <recommendedName>
        <fullName evidence="2">histidine kinase</fullName>
        <ecNumber evidence="2">2.7.13.3</ecNumber>
    </recommendedName>
</protein>
<dbReference type="GO" id="GO:0000155">
    <property type="term" value="F:phosphorelay sensor kinase activity"/>
    <property type="evidence" value="ECO:0007669"/>
    <property type="project" value="InterPro"/>
</dbReference>
<evidence type="ECO:0000259" key="9">
    <source>
        <dbReference type="PROSITE" id="PS50109"/>
    </source>
</evidence>
<evidence type="ECO:0000256" key="6">
    <source>
        <dbReference type="ARBA" id="ARBA00022777"/>
    </source>
</evidence>
<evidence type="ECO:0000256" key="7">
    <source>
        <dbReference type="ARBA" id="ARBA00022840"/>
    </source>
</evidence>
<dbReference type="PRINTS" id="PR00344">
    <property type="entry name" value="BCTRLSENSOR"/>
</dbReference>
<dbReference type="GO" id="GO:0005524">
    <property type="term" value="F:ATP binding"/>
    <property type="evidence" value="ECO:0007669"/>
    <property type="project" value="UniProtKB-KW"/>
</dbReference>
<dbReference type="Pfam" id="PF00989">
    <property type="entry name" value="PAS"/>
    <property type="match status" value="1"/>
</dbReference>
<dbReference type="InterPro" id="IPR036097">
    <property type="entry name" value="HisK_dim/P_sf"/>
</dbReference>
<keyword evidence="4" id="KW-0808">Transferase</keyword>
<feature type="domain" description="Histidine kinase" evidence="9">
    <location>
        <begin position="142"/>
        <end position="354"/>
    </location>
</feature>
<dbReference type="SMART" id="SM00388">
    <property type="entry name" value="HisKA"/>
    <property type="match status" value="1"/>
</dbReference>
<accession>A0A538SR53</accession>
<dbReference type="InterPro" id="IPR004358">
    <property type="entry name" value="Sig_transdc_His_kin-like_C"/>
</dbReference>
<evidence type="ECO:0000256" key="8">
    <source>
        <dbReference type="ARBA" id="ARBA00023012"/>
    </source>
</evidence>
<dbReference type="Gene3D" id="3.30.450.20">
    <property type="entry name" value="PAS domain"/>
    <property type="match status" value="1"/>
</dbReference>
<dbReference type="InterPro" id="IPR036890">
    <property type="entry name" value="HATPase_C_sf"/>
</dbReference>
<dbReference type="SMART" id="SM00091">
    <property type="entry name" value="PAS"/>
    <property type="match status" value="1"/>
</dbReference>
<gene>
    <name evidence="11" type="ORF">E6K74_07950</name>
    <name evidence="12" type="ORF">E6K77_04040</name>
</gene>
<evidence type="ECO:0000256" key="3">
    <source>
        <dbReference type="ARBA" id="ARBA00022553"/>
    </source>
</evidence>
<dbReference type="Proteomes" id="UP000317366">
    <property type="component" value="Unassembled WGS sequence"/>
</dbReference>
<dbReference type="PROSITE" id="PS50109">
    <property type="entry name" value="HIS_KIN"/>
    <property type="match status" value="1"/>
</dbReference>
<evidence type="ECO:0000313" key="14">
    <source>
        <dbReference type="Proteomes" id="UP000319829"/>
    </source>
</evidence>
<comment type="caution">
    <text evidence="11">The sequence shown here is derived from an EMBL/GenBank/DDBJ whole genome shotgun (WGS) entry which is preliminary data.</text>
</comment>
<evidence type="ECO:0000313" key="12">
    <source>
        <dbReference type="EMBL" id="TMQ64285.1"/>
    </source>
</evidence>
<feature type="domain" description="PAS" evidence="10">
    <location>
        <begin position="10"/>
        <end position="64"/>
    </location>
</feature>
<dbReference type="SMART" id="SM00387">
    <property type="entry name" value="HATPase_c"/>
    <property type="match status" value="1"/>
</dbReference>
<evidence type="ECO:0000256" key="4">
    <source>
        <dbReference type="ARBA" id="ARBA00022679"/>
    </source>
</evidence>
<dbReference type="EMBL" id="VBOX01000041">
    <property type="protein sequence ID" value="TMQ64285.1"/>
    <property type="molecule type" value="Genomic_DNA"/>
</dbReference>
<dbReference type="PROSITE" id="PS50112">
    <property type="entry name" value="PAS"/>
    <property type="match status" value="1"/>
</dbReference>
<dbReference type="InterPro" id="IPR013767">
    <property type="entry name" value="PAS_fold"/>
</dbReference>
<dbReference type="Pfam" id="PF00512">
    <property type="entry name" value="HisKA"/>
    <property type="match status" value="1"/>
</dbReference>
<keyword evidence="8" id="KW-0902">Two-component regulatory system</keyword>
<dbReference type="InterPro" id="IPR003661">
    <property type="entry name" value="HisK_dim/P_dom"/>
</dbReference>
<dbReference type="SUPFAM" id="SSF47384">
    <property type="entry name" value="Homodimeric domain of signal transducing histidine kinase"/>
    <property type="match status" value="1"/>
</dbReference>
<proteinExistence type="predicted"/>
<dbReference type="CDD" id="cd00130">
    <property type="entry name" value="PAS"/>
    <property type="match status" value="1"/>
</dbReference>
<dbReference type="GO" id="GO:0006355">
    <property type="term" value="P:regulation of DNA-templated transcription"/>
    <property type="evidence" value="ECO:0007669"/>
    <property type="project" value="InterPro"/>
</dbReference>
<dbReference type="InterPro" id="IPR005467">
    <property type="entry name" value="His_kinase_dom"/>
</dbReference>
<keyword evidence="6" id="KW-0418">Kinase</keyword>
<reference evidence="13 14" key="1">
    <citation type="journal article" date="2019" name="Nat. Microbiol.">
        <title>Mediterranean grassland soil C-N compound turnover is dependent on rainfall and depth, and is mediated by genomically divergent microorganisms.</title>
        <authorList>
            <person name="Diamond S."/>
            <person name="Andeer P.F."/>
            <person name="Li Z."/>
            <person name="Crits-Christoph A."/>
            <person name="Burstein D."/>
            <person name="Anantharaman K."/>
            <person name="Lane K.R."/>
            <person name="Thomas B.C."/>
            <person name="Pan C."/>
            <person name="Northen T.R."/>
            <person name="Banfield J.F."/>
        </authorList>
    </citation>
    <scope>NUCLEOTIDE SEQUENCE [LARGE SCALE GENOMIC DNA]</scope>
    <source>
        <strain evidence="11">WS_4</strain>
        <strain evidence="12">WS_7</strain>
    </source>
</reference>
<evidence type="ECO:0000313" key="11">
    <source>
        <dbReference type="EMBL" id="TMQ53849.1"/>
    </source>
</evidence>
<dbReference type="Gene3D" id="3.30.565.10">
    <property type="entry name" value="Histidine kinase-like ATPase, C-terminal domain"/>
    <property type="match status" value="1"/>
</dbReference>
<evidence type="ECO:0000259" key="10">
    <source>
        <dbReference type="PROSITE" id="PS50112"/>
    </source>
</evidence>
<sequence>MPRAEAPGAERELLLHILDALDTGLLALDEDRRVVAINDTLAKGWGVDRSEIEGLPLAEVFKPEAERWYLPERGVRGESGRGTREIRGSVADREVLMRYSVRALGDTGGVIVRVEDLVDADSEEEVFRNTERLISLGELSARVAHEIRNPLTGVRTTVQFVASKLRAGDSRRDDLNDVLKELDRIEQIITDLLLFARPQAPRPVPTDVREVLDKVLDNLALRCQEAAVEVERDFDEGLPTVLIDPDMAQQVFLNLGINALQAMPEGGMLKIGTGLRRTRYRKAYVDVVVADTGPGIPDEVKEKIFDPFFTTRSMGTGLGLSISLQIAREHGGNLTARNSAQGGAVFKFSLPALLSPDGEEAKEER</sequence>
<organism evidence="11 14">
    <name type="scientific">Eiseniibacteriota bacterium</name>
    <dbReference type="NCBI Taxonomy" id="2212470"/>
    <lineage>
        <taxon>Bacteria</taxon>
        <taxon>Candidatus Eiseniibacteriota</taxon>
    </lineage>
</organism>
<keyword evidence="5" id="KW-0547">Nucleotide-binding</keyword>
<name>A0A538SR53_UNCEI</name>
<dbReference type="Pfam" id="PF02518">
    <property type="entry name" value="HATPase_c"/>
    <property type="match status" value="1"/>
</dbReference>
<dbReference type="AlphaFoldDB" id="A0A538SR53"/>
<dbReference type="EMBL" id="VBOU01000079">
    <property type="protein sequence ID" value="TMQ53849.1"/>
    <property type="molecule type" value="Genomic_DNA"/>
</dbReference>
<dbReference type="Proteomes" id="UP000319829">
    <property type="component" value="Unassembled WGS sequence"/>
</dbReference>
<dbReference type="Gene3D" id="1.10.287.130">
    <property type="match status" value="1"/>
</dbReference>
<dbReference type="InterPro" id="IPR000014">
    <property type="entry name" value="PAS"/>
</dbReference>
<dbReference type="InterPro" id="IPR035965">
    <property type="entry name" value="PAS-like_dom_sf"/>
</dbReference>
<evidence type="ECO:0000256" key="1">
    <source>
        <dbReference type="ARBA" id="ARBA00000085"/>
    </source>
</evidence>
<keyword evidence="7" id="KW-0067">ATP-binding</keyword>
<dbReference type="PANTHER" id="PTHR43065:SF10">
    <property type="entry name" value="PEROXIDE STRESS-ACTIVATED HISTIDINE KINASE MAK3"/>
    <property type="match status" value="1"/>
</dbReference>
<dbReference type="EC" id="2.7.13.3" evidence="2"/>
<dbReference type="InterPro" id="IPR003594">
    <property type="entry name" value="HATPase_dom"/>
</dbReference>
<dbReference type="SUPFAM" id="SSF55874">
    <property type="entry name" value="ATPase domain of HSP90 chaperone/DNA topoisomerase II/histidine kinase"/>
    <property type="match status" value="1"/>
</dbReference>
<dbReference type="CDD" id="cd00082">
    <property type="entry name" value="HisKA"/>
    <property type="match status" value="1"/>
</dbReference>